<dbReference type="Proteomes" id="UP000245998">
    <property type="component" value="Unassembled WGS sequence"/>
</dbReference>
<protein>
    <submittedName>
        <fullName evidence="1">Uncharacterized protein</fullName>
    </submittedName>
</protein>
<accession>A0A2U1JJZ6</accession>
<evidence type="ECO:0000313" key="2">
    <source>
        <dbReference type="Proteomes" id="UP000245998"/>
    </source>
</evidence>
<dbReference type="EMBL" id="QCZG01000069">
    <property type="protein sequence ID" value="PWA05490.1"/>
    <property type="molecule type" value="Genomic_DNA"/>
</dbReference>
<evidence type="ECO:0000313" key="1">
    <source>
        <dbReference type="EMBL" id="PWA05490.1"/>
    </source>
</evidence>
<comment type="caution">
    <text evidence="1">The sequence shown here is derived from an EMBL/GenBank/DDBJ whole genome shotgun (WGS) entry which is preliminary data.</text>
</comment>
<dbReference type="RefSeq" id="WP_116556280.1">
    <property type="nucleotide sequence ID" value="NZ_QCZG01000069.1"/>
</dbReference>
<dbReference type="AlphaFoldDB" id="A0A2U1JJZ6"/>
<proteinExistence type="predicted"/>
<keyword evidence="2" id="KW-1185">Reference proteome</keyword>
<reference evidence="1 2" key="1">
    <citation type="submission" date="2018-04" db="EMBL/GenBank/DDBJ databases">
        <title>Camelliibacillus theae gen. nov., sp. nov., isolated from Pu'er tea.</title>
        <authorList>
            <person name="Niu L."/>
        </authorList>
    </citation>
    <scope>NUCLEOTIDE SEQUENCE [LARGE SCALE GENOMIC DNA]</scope>
    <source>
        <strain evidence="1 2">T8</strain>
    </source>
</reference>
<gene>
    <name evidence="1" type="ORF">DCC39_18055</name>
</gene>
<sequence>MIKIKDGFKPVRRFKKVGCIEINSGILEFGTYDKRFNGFMQAPVTPGTWIVYAETQEGKMASILITHNDINLDEVDLFEFEENNRVNVGGIDEREGFNVELTKQIKKVKEKKTTLFTVKDSGSKNSFKLVTPTGLFPVHVRWIETRDEVDVLFIDFYGYY</sequence>
<organism evidence="1 2">
    <name type="scientific">Pueribacillus theae</name>
    <dbReference type="NCBI Taxonomy" id="2171751"/>
    <lineage>
        <taxon>Bacteria</taxon>
        <taxon>Bacillati</taxon>
        <taxon>Bacillota</taxon>
        <taxon>Bacilli</taxon>
        <taxon>Bacillales</taxon>
        <taxon>Bacillaceae</taxon>
        <taxon>Pueribacillus</taxon>
    </lineage>
</organism>
<name>A0A2U1JJZ6_9BACI</name>